<dbReference type="RefSeq" id="WP_274840097.1">
    <property type="nucleotide sequence ID" value="NZ_JARCJF010000011.1"/>
</dbReference>
<evidence type="ECO:0000313" key="2">
    <source>
        <dbReference type="EMBL" id="MDE4167547.1"/>
    </source>
</evidence>
<evidence type="ECO:0000259" key="1">
    <source>
        <dbReference type="Pfam" id="PF04991"/>
    </source>
</evidence>
<sequence>MSVASRLFDFSAPAVRTDAVGYTHAKYAQYTRLSQHIYTQVLQIFDAFELPYYLFAGSALGYVRNGTMLPWIDDLDVILFEEHIPYFEAEVVPFLKACGFNCFAPRQFQGGGFHILAMQQGGKRDLTIPFADGVDVSVPWAQVDVFYTTVDENGFLRNPKGWGLYDKKDVPADWVAPGVEVELEGWKTRLFSKYEEDILKEYGDVLNNVLVASHGRVFLNRPNMKWDDFETDFRAVVAETTTEYPPCCDVGRLEAFTARPGQLCVSEPGQSFDAIVAQLLETGASELHLAEGVQTFWAMDLKRLFPSLRIRAVFGDEREAYRAAHMRSFIDDVSSEDPDLLAKYEACLAQMTRLDRGDIGAAAAESVS</sequence>
<reference evidence="2 3" key="1">
    <citation type="submission" date="2023-02" db="EMBL/GenBank/DDBJ databases">
        <title>Population genomics of bacteria associated with diatom.</title>
        <authorList>
            <person name="Xie J."/>
            <person name="Wang H."/>
        </authorList>
    </citation>
    <scope>NUCLEOTIDE SEQUENCE [LARGE SCALE GENOMIC DNA]</scope>
    <source>
        <strain evidence="2 3">PT47_8</strain>
    </source>
</reference>
<dbReference type="GO" id="GO:0009100">
    <property type="term" value="P:glycoprotein metabolic process"/>
    <property type="evidence" value="ECO:0007669"/>
    <property type="project" value="UniProtKB-ARBA"/>
</dbReference>
<dbReference type="Proteomes" id="UP001218364">
    <property type="component" value="Unassembled WGS sequence"/>
</dbReference>
<dbReference type="AlphaFoldDB" id="A0ABD4XE07"/>
<dbReference type="Pfam" id="PF04991">
    <property type="entry name" value="LicD"/>
    <property type="match status" value="1"/>
</dbReference>
<evidence type="ECO:0000313" key="3">
    <source>
        <dbReference type="Proteomes" id="UP001218364"/>
    </source>
</evidence>
<accession>A0ABD4XE07</accession>
<dbReference type="EMBL" id="JARCJK010000011">
    <property type="protein sequence ID" value="MDE4167547.1"/>
    <property type="molecule type" value="Genomic_DNA"/>
</dbReference>
<name>A0ABD4XE07_9RHOB</name>
<dbReference type="InterPro" id="IPR007074">
    <property type="entry name" value="LicD/FKTN/FKRP_NTP_transf"/>
</dbReference>
<protein>
    <submittedName>
        <fullName evidence="2">LicD family protein</fullName>
    </submittedName>
</protein>
<gene>
    <name evidence="2" type="ORF">PXK24_17770</name>
</gene>
<feature type="domain" description="LicD/FKTN/FKRP nucleotidyltransferase" evidence="1">
    <location>
        <begin position="49"/>
        <end position="84"/>
    </location>
</feature>
<organism evidence="2 3">
    <name type="scientific">Phaeobacter gallaeciensis</name>
    <dbReference type="NCBI Taxonomy" id="60890"/>
    <lineage>
        <taxon>Bacteria</taxon>
        <taxon>Pseudomonadati</taxon>
        <taxon>Pseudomonadota</taxon>
        <taxon>Alphaproteobacteria</taxon>
        <taxon>Rhodobacterales</taxon>
        <taxon>Roseobacteraceae</taxon>
        <taxon>Phaeobacter</taxon>
    </lineage>
</organism>
<proteinExistence type="predicted"/>
<comment type="caution">
    <text evidence="2">The sequence shown here is derived from an EMBL/GenBank/DDBJ whole genome shotgun (WGS) entry which is preliminary data.</text>
</comment>